<dbReference type="Proteomes" id="UP001309299">
    <property type="component" value="Unassembled WGS sequence"/>
</dbReference>
<protein>
    <submittedName>
        <fullName evidence="1">Uncharacterized protein</fullName>
    </submittedName>
</protein>
<reference evidence="1" key="1">
    <citation type="submission" date="2024-02" db="EMBL/GenBank/DDBJ databases">
        <title>Bacterial skin colonization with Propionibacterium avidum as a risk factor for Periprosthetic Joint Infections - a single-center prospective study.</title>
        <authorList>
            <person name="Achermann Y."/>
        </authorList>
    </citation>
    <scope>NUCLEOTIDE SEQUENCE</scope>
    <source>
        <strain evidence="1">PAVI-2017310195</strain>
    </source>
</reference>
<comment type="caution">
    <text evidence="1">The sequence shown here is derived from an EMBL/GenBank/DDBJ whole genome shotgun (WGS) entry which is preliminary data.</text>
</comment>
<evidence type="ECO:0000313" key="2">
    <source>
        <dbReference type="Proteomes" id="UP001309299"/>
    </source>
</evidence>
<evidence type="ECO:0000313" key="1">
    <source>
        <dbReference type="EMBL" id="MEH1546141.1"/>
    </source>
</evidence>
<dbReference type="EMBL" id="JBAKUA010000004">
    <property type="protein sequence ID" value="MEH1546141.1"/>
    <property type="molecule type" value="Genomic_DNA"/>
</dbReference>
<organism evidence="1 2">
    <name type="scientific">Cutibacterium avidum</name>
    <dbReference type="NCBI Taxonomy" id="33010"/>
    <lineage>
        <taxon>Bacteria</taxon>
        <taxon>Bacillati</taxon>
        <taxon>Actinomycetota</taxon>
        <taxon>Actinomycetes</taxon>
        <taxon>Propionibacteriales</taxon>
        <taxon>Propionibacteriaceae</taxon>
        <taxon>Cutibacterium</taxon>
    </lineage>
</organism>
<proteinExistence type="predicted"/>
<gene>
    <name evidence="1" type="ORF">V7F78_03745</name>
</gene>
<dbReference type="AlphaFoldDB" id="A0AB35XGA8"/>
<accession>A0AB35XGA8</accession>
<sequence length="77" mass="8924">MVDRITIRSFSKDINENNVVTAQPFTLCGFARRRSLTGCRHCLRAPLRHYLRLAMRVGIDQITEALDQIQRMETFTA</sequence>
<name>A0AB35XGA8_9ACTN</name>
<dbReference type="RefSeq" id="WP_334353223.1">
    <property type="nucleotide sequence ID" value="NZ_JBAKUA010000004.1"/>
</dbReference>